<evidence type="ECO:0000313" key="3">
    <source>
        <dbReference type="Proteomes" id="UP000824890"/>
    </source>
</evidence>
<evidence type="ECO:0000256" key="1">
    <source>
        <dbReference type="SAM" id="MobiDB-lite"/>
    </source>
</evidence>
<organism evidence="2 3">
    <name type="scientific">Brassica napus</name>
    <name type="common">Rape</name>
    <dbReference type="NCBI Taxonomy" id="3708"/>
    <lineage>
        <taxon>Eukaryota</taxon>
        <taxon>Viridiplantae</taxon>
        <taxon>Streptophyta</taxon>
        <taxon>Embryophyta</taxon>
        <taxon>Tracheophyta</taxon>
        <taxon>Spermatophyta</taxon>
        <taxon>Magnoliopsida</taxon>
        <taxon>eudicotyledons</taxon>
        <taxon>Gunneridae</taxon>
        <taxon>Pentapetalae</taxon>
        <taxon>rosids</taxon>
        <taxon>malvids</taxon>
        <taxon>Brassicales</taxon>
        <taxon>Brassicaceae</taxon>
        <taxon>Brassiceae</taxon>
        <taxon>Brassica</taxon>
    </lineage>
</organism>
<reference evidence="2 3" key="1">
    <citation type="submission" date="2021-05" db="EMBL/GenBank/DDBJ databases">
        <title>Genome Assembly of Synthetic Allotetraploid Brassica napus Reveals Homoeologous Exchanges between Subgenomes.</title>
        <authorList>
            <person name="Davis J.T."/>
        </authorList>
    </citation>
    <scope>NUCLEOTIDE SEQUENCE [LARGE SCALE GENOMIC DNA]</scope>
    <source>
        <strain evidence="3">cv. Da-Ae</strain>
        <tissue evidence="2">Seedling</tissue>
    </source>
</reference>
<feature type="region of interest" description="Disordered" evidence="1">
    <location>
        <begin position="89"/>
        <end position="109"/>
    </location>
</feature>
<accession>A0ABQ7Y3D1</accession>
<protein>
    <submittedName>
        <fullName evidence="2">Uncharacterized protein</fullName>
    </submittedName>
</protein>
<proteinExistence type="predicted"/>
<sequence length="109" mass="12379">MDAMLESLSVPRRAADGYMLVPIPSLRPVSLPSKLVTWKLTGDHLNVNTKIQSPTNGFGTVVSWRVNKSKWRNEVEDVLIDCGSDREMKMKKRKSKGQCRIPPLSDRER</sequence>
<gene>
    <name evidence="2" type="ORF">HID58_079915</name>
</gene>
<keyword evidence="3" id="KW-1185">Reference proteome</keyword>
<dbReference type="Proteomes" id="UP000824890">
    <property type="component" value="Unassembled WGS sequence"/>
</dbReference>
<dbReference type="EMBL" id="JAGKQM010000018">
    <property type="protein sequence ID" value="KAH0862704.1"/>
    <property type="molecule type" value="Genomic_DNA"/>
</dbReference>
<evidence type="ECO:0000313" key="2">
    <source>
        <dbReference type="EMBL" id="KAH0862704.1"/>
    </source>
</evidence>
<name>A0ABQ7Y3D1_BRANA</name>
<comment type="caution">
    <text evidence="2">The sequence shown here is derived from an EMBL/GenBank/DDBJ whole genome shotgun (WGS) entry which is preliminary data.</text>
</comment>